<evidence type="ECO:0000256" key="7">
    <source>
        <dbReference type="ARBA" id="ARBA00023002"/>
    </source>
</evidence>
<comment type="subcellular location">
    <subcellularLocation>
        <location evidence="1">Chromosome</location>
    </subcellularLocation>
</comment>
<keyword evidence="15" id="KW-1185">Reference proteome</keyword>
<dbReference type="Pfam" id="PF12851">
    <property type="entry name" value="Tet_JBP"/>
    <property type="match status" value="1"/>
</dbReference>
<dbReference type="InterPro" id="IPR024779">
    <property type="entry name" value="2OGFeDO_JBP1/TET_oxygenase_dom"/>
</dbReference>
<evidence type="ECO:0000256" key="3">
    <source>
        <dbReference type="ARBA" id="ARBA00022454"/>
    </source>
</evidence>
<name>A0A671N355_9TELE</name>
<dbReference type="PANTHER" id="PTHR23358">
    <property type="entry name" value="METHYLCYTOSINE DIOXYGENASE TET"/>
    <property type="match status" value="1"/>
</dbReference>
<comment type="catalytic activity">
    <reaction evidence="10 11">
        <text>a 5-hydroxymethyl-2'-deoxycytidine in DNA + 2-oxoglutarate + O2 = a 5-formyl-2'-deoxycytidine in DNA + succinate + CO2 + H2O</text>
        <dbReference type="Rhea" id="RHEA:53828"/>
        <dbReference type="Rhea" id="RHEA-COMP:13315"/>
        <dbReference type="Rhea" id="RHEA-COMP:13656"/>
        <dbReference type="ChEBI" id="CHEBI:15377"/>
        <dbReference type="ChEBI" id="CHEBI:15379"/>
        <dbReference type="ChEBI" id="CHEBI:16526"/>
        <dbReference type="ChEBI" id="CHEBI:16810"/>
        <dbReference type="ChEBI" id="CHEBI:30031"/>
        <dbReference type="ChEBI" id="CHEBI:136731"/>
        <dbReference type="ChEBI" id="CHEBI:137731"/>
        <dbReference type="EC" id="1.14.11.80"/>
    </reaction>
</comment>
<protein>
    <recommendedName>
        <fullName evidence="11">Methylcytosine dioxygenase TET</fullName>
        <ecNumber evidence="11">1.14.11.80</ecNumber>
    </recommendedName>
</protein>
<dbReference type="Ensembl" id="ENSSANT00000042860.1">
    <property type="protein sequence ID" value="ENSSANP00000040275.1"/>
    <property type="gene ID" value="ENSSANG00000020463.1"/>
</dbReference>
<dbReference type="GO" id="GO:0141166">
    <property type="term" value="P:chromosomal 5-methylcytosine DNA demethylation pathway"/>
    <property type="evidence" value="ECO:0007669"/>
    <property type="project" value="UniProtKB-UniRule"/>
</dbReference>
<accession>A0A671N355</accession>
<dbReference type="InterPro" id="IPR040175">
    <property type="entry name" value="TET1/2/3"/>
</dbReference>
<keyword evidence="6 11" id="KW-0223">Dioxygenase</keyword>
<evidence type="ECO:0000256" key="8">
    <source>
        <dbReference type="ARBA" id="ARBA00023004"/>
    </source>
</evidence>
<comment type="catalytic activity">
    <reaction evidence="9 11">
        <text>a 5-formyl-2'-deoxycytidine in DNA + 2-oxoglutarate + O2 = a 5-carboxyl-2'-deoxycytidine in DNA + succinate + CO2 + H(+)</text>
        <dbReference type="Rhea" id="RHEA:53832"/>
        <dbReference type="Rhea" id="RHEA-COMP:13656"/>
        <dbReference type="Rhea" id="RHEA-COMP:13657"/>
        <dbReference type="ChEBI" id="CHEBI:15378"/>
        <dbReference type="ChEBI" id="CHEBI:15379"/>
        <dbReference type="ChEBI" id="CHEBI:16526"/>
        <dbReference type="ChEBI" id="CHEBI:16810"/>
        <dbReference type="ChEBI" id="CHEBI:30031"/>
        <dbReference type="ChEBI" id="CHEBI:137731"/>
        <dbReference type="ChEBI" id="CHEBI:137732"/>
        <dbReference type="EC" id="1.14.11.80"/>
    </reaction>
</comment>
<evidence type="ECO:0000256" key="1">
    <source>
        <dbReference type="ARBA" id="ARBA00004286"/>
    </source>
</evidence>
<dbReference type="GO" id="GO:0070579">
    <property type="term" value="F:DNA 5-methylcytosine dioxygenase activity"/>
    <property type="evidence" value="ECO:0007669"/>
    <property type="project" value="UniProtKB-UniRule"/>
</dbReference>
<comment type="cofactor">
    <cofactor evidence="11">
        <name>Zn(2+)</name>
        <dbReference type="ChEBI" id="CHEBI:29105"/>
    </cofactor>
    <text evidence="11">The zinc ions have a structural role.</text>
</comment>
<dbReference type="SMART" id="SM01333">
    <property type="entry name" value="Tet_JBP"/>
    <property type="match status" value="1"/>
</dbReference>
<evidence type="ECO:0000256" key="4">
    <source>
        <dbReference type="ARBA" id="ARBA00022723"/>
    </source>
</evidence>
<comment type="catalytic activity">
    <reaction evidence="11">
        <text>a 5-methyl-2'-deoxycytidine in DNA + 2-oxoglutarate + O2 = a 5-hydroxymethyl-2'-deoxycytidine in DNA + succinate + CO2</text>
        <dbReference type="Rhea" id="RHEA:52636"/>
        <dbReference type="Rhea" id="RHEA-COMP:11370"/>
        <dbReference type="Rhea" id="RHEA-COMP:13315"/>
        <dbReference type="ChEBI" id="CHEBI:15379"/>
        <dbReference type="ChEBI" id="CHEBI:16526"/>
        <dbReference type="ChEBI" id="CHEBI:16810"/>
        <dbReference type="ChEBI" id="CHEBI:30031"/>
        <dbReference type="ChEBI" id="CHEBI:85454"/>
        <dbReference type="ChEBI" id="CHEBI:136731"/>
        <dbReference type="EC" id="1.14.11.80"/>
    </reaction>
</comment>
<comment type="cofactor">
    <cofactor evidence="11">
        <name>Fe(2+)</name>
        <dbReference type="ChEBI" id="CHEBI:29033"/>
    </cofactor>
    <text evidence="11">Binds 1 Fe(2+) ion per subunit.</text>
</comment>
<dbReference type="Proteomes" id="UP000472260">
    <property type="component" value="Unassembled WGS sequence"/>
</dbReference>
<comment type="similarity">
    <text evidence="2 11">Belongs to the TET family.</text>
</comment>
<reference evidence="14" key="2">
    <citation type="submission" date="2025-09" db="UniProtKB">
        <authorList>
            <consortium name="Ensembl"/>
        </authorList>
    </citation>
    <scope>IDENTIFICATION</scope>
</reference>
<keyword evidence="5 11" id="KW-0862">Zinc</keyword>
<dbReference type="GO" id="GO:0005694">
    <property type="term" value="C:chromosome"/>
    <property type="evidence" value="ECO:0007669"/>
    <property type="project" value="UniProtKB-SubCell"/>
</dbReference>
<dbReference type="PANTHER" id="PTHR23358:SF2">
    <property type="entry name" value="METHYLCYTOSINE DIOXYGENASE TET1"/>
    <property type="match status" value="1"/>
</dbReference>
<keyword evidence="8 11" id="KW-0408">Iron</keyword>
<evidence type="ECO:0000256" key="6">
    <source>
        <dbReference type="ARBA" id="ARBA00022964"/>
    </source>
</evidence>
<reference evidence="14" key="1">
    <citation type="submission" date="2025-08" db="UniProtKB">
        <authorList>
            <consortium name="Ensembl"/>
        </authorList>
    </citation>
    <scope>IDENTIFICATION</scope>
</reference>
<evidence type="ECO:0000256" key="10">
    <source>
        <dbReference type="ARBA" id="ARBA00049431"/>
    </source>
</evidence>
<evidence type="ECO:0000256" key="11">
    <source>
        <dbReference type="RuleBase" id="RU367064"/>
    </source>
</evidence>
<feature type="region of interest" description="Disordered" evidence="12">
    <location>
        <begin position="98"/>
        <end position="132"/>
    </location>
</feature>
<evidence type="ECO:0000256" key="9">
    <source>
        <dbReference type="ARBA" id="ARBA00047840"/>
    </source>
</evidence>
<evidence type="ECO:0000313" key="14">
    <source>
        <dbReference type="Ensembl" id="ENSSANP00000040275.1"/>
    </source>
</evidence>
<evidence type="ECO:0000256" key="12">
    <source>
        <dbReference type="SAM" id="MobiDB-lite"/>
    </source>
</evidence>
<dbReference type="GO" id="GO:0045944">
    <property type="term" value="P:positive regulation of transcription by RNA polymerase II"/>
    <property type="evidence" value="ECO:0007669"/>
    <property type="project" value="TreeGrafter"/>
</dbReference>
<feature type="domain" description="Methylcytosine dioxygenase TET1-3 oxygenase" evidence="13">
    <location>
        <begin position="1"/>
        <end position="158"/>
    </location>
</feature>
<dbReference type="AlphaFoldDB" id="A0A671N355"/>
<dbReference type="InterPro" id="IPR046942">
    <property type="entry name" value="TET_oxygenase"/>
</dbReference>
<dbReference type="EC" id="1.14.11.80" evidence="11"/>
<dbReference type="GO" id="GO:0008270">
    <property type="term" value="F:zinc ion binding"/>
    <property type="evidence" value="ECO:0007669"/>
    <property type="project" value="UniProtKB-UniRule"/>
</dbReference>
<evidence type="ECO:0000256" key="5">
    <source>
        <dbReference type="ARBA" id="ARBA00022833"/>
    </source>
</evidence>
<evidence type="ECO:0000256" key="2">
    <source>
        <dbReference type="ARBA" id="ARBA00007502"/>
    </source>
</evidence>
<proteinExistence type="inferred from homology"/>
<evidence type="ECO:0000313" key="15">
    <source>
        <dbReference type="Proteomes" id="UP000472260"/>
    </source>
</evidence>
<keyword evidence="7 11" id="KW-0560">Oxidoreductase</keyword>
<comment type="function">
    <text evidence="11">Dioxygenase that catalyzes the conversion of the modified genomic base 5-methylcytosine (5mC) into 5-hydroxymethylcytosine (5hmC) and plays a key role in epigenetic chromatin reprogramming during embryonic development.</text>
</comment>
<dbReference type="GO" id="GO:0040029">
    <property type="term" value="P:epigenetic regulation of gene expression"/>
    <property type="evidence" value="ECO:0007669"/>
    <property type="project" value="InterPro"/>
</dbReference>
<evidence type="ECO:0000259" key="13">
    <source>
        <dbReference type="SMART" id="SM01333"/>
    </source>
</evidence>
<dbReference type="GO" id="GO:0005634">
    <property type="term" value="C:nucleus"/>
    <property type="evidence" value="ECO:0007669"/>
    <property type="project" value="UniProtKB-UniRule"/>
</dbReference>
<keyword evidence="4 11" id="KW-0479">Metal-binding</keyword>
<organism evidence="14 15">
    <name type="scientific">Sinocyclocheilus anshuiensis</name>
    <dbReference type="NCBI Taxonomy" id="1608454"/>
    <lineage>
        <taxon>Eukaryota</taxon>
        <taxon>Metazoa</taxon>
        <taxon>Chordata</taxon>
        <taxon>Craniata</taxon>
        <taxon>Vertebrata</taxon>
        <taxon>Euteleostomi</taxon>
        <taxon>Actinopterygii</taxon>
        <taxon>Neopterygii</taxon>
        <taxon>Teleostei</taxon>
        <taxon>Ostariophysi</taxon>
        <taxon>Cypriniformes</taxon>
        <taxon>Cyprinidae</taxon>
        <taxon>Cyprininae</taxon>
        <taxon>Sinocyclocheilus</taxon>
    </lineage>
</organism>
<sequence>GRPFSGVTACVDFCAHAHRDTQNMTNGSTVVCTLTKEDNRAVRNIPEDEQLHVLPLYKISDTDEFGHAEGQWAKIKSGAMQVLSSFPREVRMLAEPVKSAHKRRMEAKRAKLSGLDSKQGTPIKVKNEPLKGIPGSSFTQQRLLGGLKMQTFENSFFKGVI</sequence>
<keyword evidence="3" id="KW-0158">Chromosome</keyword>